<name>A0A179T2C6_9BACI</name>
<dbReference type="AlphaFoldDB" id="A0A179T2C6"/>
<dbReference type="Proteomes" id="UP000078534">
    <property type="component" value="Unassembled WGS sequence"/>
</dbReference>
<dbReference type="OrthoDB" id="2605076at2"/>
<organism evidence="2 3">
    <name type="scientific">Metabacillus litoralis</name>
    <dbReference type="NCBI Taxonomy" id="152268"/>
    <lineage>
        <taxon>Bacteria</taxon>
        <taxon>Bacillati</taxon>
        <taxon>Bacillota</taxon>
        <taxon>Bacilli</taxon>
        <taxon>Bacillales</taxon>
        <taxon>Bacillaceae</taxon>
        <taxon>Metabacillus</taxon>
    </lineage>
</organism>
<proteinExistence type="predicted"/>
<keyword evidence="1" id="KW-1133">Transmembrane helix</keyword>
<evidence type="ECO:0000313" key="3">
    <source>
        <dbReference type="Proteomes" id="UP000078534"/>
    </source>
</evidence>
<feature type="transmembrane region" description="Helical" evidence="1">
    <location>
        <begin position="56"/>
        <end position="80"/>
    </location>
</feature>
<protein>
    <submittedName>
        <fullName evidence="2">Uncharacterized protein</fullName>
    </submittedName>
</protein>
<keyword evidence="1" id="KW-0472">Membrane</keyword>
<dbReference type="STRING" id="152268.A6K24_18940"/>
<dbReference type="EMBL" id="LWSG01000007">
    <property type="protein sequence ID" value="OAS87814.1"/>
    <property type="molecule type" value="Genomic_DNA"/>
</dbReference>
<gene>
    <name evidence="2" type="ORF">A6K24_18940</name>
</gene>
<keyword evidence="3" id="KW-1185">Reference proteome</keyword>
<evidence type="ECO:0000313" key="2">
    <source>
        <dbReference type="EMBL" id="OAS87814.1"/>
    </source>
</evidence>
<reference evidence="3" key="1">
    <citation type="submission" date="2016-04" db="EMBL/GenBank/DDBJ databases">
        <authorList>
            <person name="Lyu Z."/>
            <person name="Lyu W."/>
        </authorList>
    </citation>
    <scope>NUCLEOTIDE SEQUENCE [LARGE SCALE GENOMIC DNA]</scope>
    <source>
        <strain evidence="3">C44</strain>
    </source>
</reference>
<sequence>MGLDSASSKKKYYFTFLAYLFSAVTAFIGILLWFTIRETLMVTLTYVSFNFWSLPAIDNFSFLILGIGWLILVYFSYYYYQKGFKEGKALSKILRITGVQTLLFIVCKIIMISQLD</sequence>
<accession>A0A179T2C6</accession>
<feature type="transmembrane region" description="Helical" evidence="1">
    <location>
        <begin position="92"/>
        <end position="112"/>
    </location>
</feature>
<feature type="transmembrane region" description="Helical" evidence="1">
    <location>
        <begin position="12"/>
        <end position="36"/>
    </location>
</feature>
<comment type="caution">
    <text evidence="2">The sequence shown here is derived from an EMBL/GenBank/DDBJ whole genome shotgun (WGS) entry which is preliminary data.</text>
</comment>
<dbReference type="RefSeq" id="WP_066329566.1">
    <property type="nucleotide sequence ID" value="NZ_LWSG01000007.1"/>
</dbReference>
<keyword evidence="1" id="KW-0812">Transmembrane</keyword>
<evidence type="ECO:0000256" key="1">
    <source>
        <dbReference type="SAM" id="Phobius"/>
    </source>
</evidence>